<evidence type="ECO:0000313" key="2">
    <source>
        <dbReference type="EMBL" id="OSX65250.1"/>
    </source>
</evidence>
<name>A0A1X6N9Q8_9APHY</name>
<evidence type="ECO:0000259" key="1">
    <source>
        <dbReference type="PROSITE" id="PS50146"/>
    </source>
</evidence>
<keyword evidence="3" id="KW-1185">Reference proteome</keyword>
<sequence>MASHCAWTWRSVPEKWPRIDTPVRNVVWAEVSDSVLEISFIARRRKKHALSLVHITGRIKDDQVQLATAFATSLLDAAYAGKRWVKRHRRLRVFVNPKSGPGASVSHYLKRVEPIFQAARCVIETTFTQHPRHAQDLVRDLDVDQYDAVVTMSGDGLVHEVVNGFAEHALPERALSIPIAPIPTGSGNGLCINLLGVEDGYDVCAAALNAVKGQPLRIDLCSITQNDTRIYSFMSQVVGLFAIVDLGTEYLRFLGSTRFLVGYVIEVLKLKPCPVKLSVQVVESDKKRMVENLHAYQARARAKTSGATVPDADTSSLAAASTVVASPLPDSKATSAPASPLDDGWITFDKPMSYVYAGKGPYVSKDFMQFPVSLPDDGLVDVVAQEITTRKAMLDAMDGSENGDSYWLSTQHYWKARAYRVEPLTSKSCLSVDGEAYPFEPFQVECHREMATVLSPCGYYQAQFDLPQDSTSS</sequence>
<dbReference type="GO" id="GO:0001727">
    <property type="term" value="F:lipid kinase activity"/>
    <property type="evidence" value="ECO:0007669"/>
    <property type="project" value="UniProtKB-ARBA"/>
</dbReference>
<proteinExistence type="predicted"/>
<dbReference type="Pfam" id="PF24321">
    <property type="entry name" value="DUF7493"/>
    <property type="match status" value="1"/>
</dbReference>
<dbReference type="GO" id="GO:0005737">
    <property type="term" value="C:cytoplasm"/>
    <property type="evidence" value="ECO:0007669"/>
    <property type="project" value="TreeGrafter"/>
</dbReference>
<organism evidence="2 3">
    <name type="scientific">Postia placenta MAD-698-R-SB12</name>
    <dbReference type="NCBI Taxonomy" id="670580"/>
    <lineage>
        <taxon>Eukaryota</taxon>
        <taxon>Fungi</taxon>
        <taxon>Dikarya</taxon>
        <taxon>Basidiomycota</taxon>
        <taxon>Agaricomycotina</taxon>
        <taxon>Agaricomycetes</taxon>
        <taxon>Polyporales</taxon>
        <taxon>Adustoporiaceae</taxon>
        <taxon>Rhodonia</taxon>
    </lineage>
</organism>
<dbReference type="GeneID" id="36333578"/>
<accession>A0A1X6N9Q8</accession>
<dbReference type="EMBL" id="KZ110593">
    <property type="protein sequence ID" value="OSX65250.1"/>
    <property type="molecule type" value="Genomic_DNA"/>
</dbReference>
<dbReference type="GO" id="GO:0016773">
    <property type="term" value="F:phosphotransferase activity, alcohol group as acceptor"/>
    <property type="evidence" value="ECO:0007669"/>
    <property type="project" value="UniProtKB-ARBA"/>
</dbReference>
<gene>
    <name evidence="2" type="ORF">POSPLADRAFT_1178922</name>
</gene>
<evidence type="ECO:0000313" key="3">
    <source>
        <dbReference type="Proteomes" id="UP000194127"/>
    </source>
</evidence>
<dbReference type="Gene3D" id="2.60.200.40">
    <property type="match status" value="1"/>
</dbReference>
<feature type="domain" description="DAGKc" evidence="1">
    <location>
        <begin position="86"/>
        <end position="227"/>
    </location>
</feature>
<dbReference type="GO" id="GO:0046512">
    <property type="term" value="P:sphingosine biosynthetic process"/>
    <property type="evidence" value="ECO:0007669"/>
    <property type="project" value="TreeGrafter"/>
</dbReference>
<dbReference type="PANTHER" id="PTHR12358">
    <property type="entry name" value="SPHINGOSINE KINASE"/>
    <property type="match status" value="1"/>
</dbReference>
<dbReference type="SUPFAM" id="SSF111331">
    <property type="entry name" value="NAD kinase/diacylglycerol kinase-like"/>
    <property type="match status" value="1"/>
</dbReference>
<dbReference type="InterPro" id="IPR001206">
    <property type="entry name" value="Diacylglycerol_kinase_cat_dom"/>
</dbReference>
<dbReference type="InterPro" id="IPR017438">
    <property type="entry name" value="ATP-NAD_kinase_N"/>
</dbReference>
<dbReference type="Pfam" id="PF00781">
    <property type="entry name" value="DAGK_cat"/>
    <property type="match status" value="1"/>
</dbReference>
<dbReference type="Gene3D" id="3.40.50.10330">
    <property type="entry name" value="Probable inorganic polyphosphate/atp-NAD kinase, domain 1"/>
    <property type="match status" value="1"/>
</dbReference>
<dbReference type="InterPro" id="IPR016064">
    <property type="entry name" value="NAD/diacylglycerol_kinase_sf"/>
</dbReference>
<dbReference type="Proteomes" id="UP000194127">
    <property type="component" value="Unassembled WGS sequence"/>
</dbReference>
<dbReference type="RefSeq" id="XP_024342044.1">
    <property type="nucleotide sequence ID" value="XM_024488629.1"/>
</dbReference>
<dbReference type="PANTHER" id="PTHR12358:SF31">
    <property type="entry name" value="ACYLGLYCEROL KINASE, MITOCHONDRIAL"/>
    <property type="match status" value="1"/>
</dbReference>
<dbReference type="GO" id="GO:0016020">
    <property type="term" value="C:membrane"/>
    <property type="evidence" value="ECO:0007669"/>
    <property type="project" value="TreeGrafter"/>
</dbReference>
<reference evidence="2 3" key="1">
    <citation type="submission" date="2017-04" db="EMBL/GenBank/DDBJ databases">
        <title>Genome Sequence of the Model Brown-Rot Fungus Postia placenta SB12.</title>
        <authorList>
            <consortium name="DOE Joint Genome Institute"/>
            <person name="Gaskell J."/>
            <person name="Kersten P."/>
            <person name="Larrondo L.F."/>
            <person name="Canessa P."/>
            <person name="Martinez D."/>
            <person name="Hibbett D."/>
            <person name="Schmoll M."/>
            <person name="Kubicek C.P."/>
            <person name="Martinez A.T."/>
            <person name="Yadav J."/>
            <person name="Master E."/>
            <person name="Magnuson J.K."/>
            <person name="James T."/>
            <person name="Yaver D."/>
            <person name="Berka R."/>
            <person name="Labutti K."/>
            <person name="Lipzen A."/>
            <person name="Aerts A."/>
            <person name="Barry K."/>
            <person name="Henrissat B."/>
            <person name="Blanchette R."/>
            <person name="Grigoriev I."/>
            <person name="Cullen D."/>
        </authorList>
    </citation>
    <scope>NUCLEOTIDE SEQUENCE [LARGE SCALE GENOMIC DNA]</scope>
    <source>
        <strain evidence="2 3">MAD-698-R-SB12</strain>
    </source>
</reference>
<dbReference type="InterPro" id="IPR055916">
    <property type="entry name" value="DUF7493"/>
</dbReference>
<dbReference type="AlphaFoldDB" id="A0A1X6N9Q8"/>
<dbReference type="SMART" id="SM00046">
    <property type="entry name" value="DAGKc"/>
    <property type="match status" value="1"/>
</dbReference>
<dbReference type="OrthoDB" id="3853857at2759"/>
<protein>
    <recommendedName>
        <fullName evidence="1">DAGKc domain-containing protein</fullName>
    </recommendedName>
</protein>
<dbReference type="InterPro" id="IPR050187">
    <property type="entry name" value="Lipid_Phosphate_FormReg"/>
</dbReference>
<dbReference type="PROSITE" id="PS50146">
    <property type="entry name" value="DAGK"/>
    <property type="match status" value="1"/>
</dbReference>
<dbReference type="STRING" id="670580.A0A1X6N9Q8"/>